<evidence type="ECO:0000313" key="3">
    <source>
        <dbReference type="Proteomes" id="UP000325598"/>
    </source>
</evidence>
<name>A0A5J4LBK0_9ACTN</name>
<evidence type="ECO:0000313" key="2">
    <source>
        <dbReference type="EMBL" id="GES31687.1"/>
    </source>
</evidence>
<dbReference type="GeneID" id="96752811"/>
<dbReference type="Proteomes" id="UP000325598">
    <property type="component" value="Unassembled WGS sequence"/>
</dbReference>
<dbReference type="EMBL" id="BLAG01000011">
    <property type="protein sequence ID" value="GES31687.1"/>
    <property type="molecule type" value="Genomic_DNA"/>
</dbReference>
<reference evidence="2 3" key="1">
    <citation type="submission" date="2019-10" db="EMBL/GenBank/DDBJ databases">
        <title>Whole genome shotgun sequence of Streptomyces angustmyceticus NBRC 3934.</title>
        <authorList>
            <person name="Hosoyama A."/>
            <person name="Ichikawa N."/>
            <person name="Kimura A."/>
            <person name="Kitahashi Y."/>
            <person name="Komaki H."/>
            <person name="Uohara A."/>
        </authorList>
    </citation>
    <scope>NUCLEOTIDE SEQUENCE [LARGE SCALE GENOMIC DNA]</scope>
    <source>
        <strain evidence="2 3">NBRC 3934</strain>
    </source>
</reference>
<feature type="domain" description="DUF397" evidence="1">
    <location>
        <begin position="17"/>
        <end position="70"/>
    </location>
</feature>
<comment type="caution">
    <text evidence="2">The sequence shown here is derived from an EMBL/GenBank/DDBJ whole genome shotgun (WGS) entry which is preliminary data.</text>
</comment>
<dbReference type="Pfam" id="PF04149">
    <property type="entry name" value="DUF397"/>
    <property type="match status" value="1"/>
</dbReference>
<dbReference type="AlphaFoldDB" id="A0A5J4LBK0"/>
<evidence type="ECO:0000259" key="1">
    <source>
        <dbReference type="Pfam" id="PF04149"/>
    </source>
</evidence>
<dbReference type="RefSeq" id="WP_086721128.1">
    <property type="nucleotide sequence ID" value="NZ_BLAG01000011.1"/>
</dbReference>
<organism evidence="2 3">
    <name type="scientific">Streptomyces angustmyceticus</name>
    <dbReference type="NCBI Taxonomy" id="285578"/>
    <lineage>
        <taxon>Bacteria</taxon>
        <taxon>Bacillati</taxon>
        <taxon>Actinomycetota</taxon>
        <taxon>Actinomycetes</taxon>
        <taxon>Kitasatosporales</taxon>
        <taxon>Streptomycetaceae</taxon>
        <taxon>Streptomyces</taxon>
    </lineage>
</organism>
<accession>A0A5J4LBK0</accession>
<keyword evidence="3" id="KW-1185">Reference proteome</keyword>
<protein>
    <recommendedName>
        <fullName evidence="1">DUF397 domain-containing protein</fullName>
    </recommendedName>
</protein>
<sequence length="75" mass="7645">MGGQQAVRTIPNPSVIAWRKSSYSDGGANNCVEVSDGFPGAVPVRDSKNPTGGVLLFPAAAWAAFIGGVKDGRLG</sequence>
<gene>
    <name evidence="2" type="ORF">San01_41740</name>
</gene>
<dbReference type="InterPro" id="IPR007278">
    <property type="entry name" value="DUF397"/>
</dbReference>
<proteinExistence type="predicted"/>
<dbReference type="OrthoDB" id="4570646at2"/>